<dbReference type="EMBL" id="CP064939">
    <property type="protein sequence ID" value="QPH38754.1"/>
    <property type="molecule type" value="Genomic_DNA"/>
</dbReference>
<dbReference type="AlphaFoldDB" id="A0A7U3Q557"/>
<evidence type="ECO:0000256" key="1">
    <source>
        <dbReference type="SAM" id="SignalP"/>
    </source>
</evidence>
<sequence>MKIYLISILCLLSLRLRAQQITVGGVAQISDTKELKPLSSAEMLEKPKGLLDKSDVKYLPKDNKIYEKDGVYIGLWQVIEGITKRTLTEIQKEKVYLYNLDKTSTLVSSEIKNYSSINYLIINTQENDECYYRFNSQPHNGLYLNGFIKYKKEDKDKAAAILKDLLNNAKFKN</sequence>
<evidence type="ECO:0000313" key="3">
    <source>
        <dbReference type="Proteomes" id="UP000594759"/>
    </source>
</evidence>
<accession>A0A7U3Q557</accession>
<evidence type="ECO:0000313" key="2">
    <source>
        <dbReference type="EMBL" id="QPH38754.1"/>
    </source>
</evidence>
<evidence type="ECO:0008006" key="4">
    <source>
        <dbReference type="Google" id="ProtNLM"/>
    </source>
</evidence>
<organism evidence="2 3">
    <name type="scientific">Pedobacter endophyticus</name>
    <dbReference type="NCBI Taxonomy" id="2789740"/>
    <lineage>
        <taxon>Bacteria</taxon>
        <taxon>Pseudomonadati</taxon>
        <taxon>Bacteroidota</taxon>
        <taxon>Sphingobacteriia</taxon>
        <taxon>Sphingobacteriales</taxon>
        <taxon>Sphingobacteriaceae</taxon>
        <taxon>Pedobacter</taxon>
    </lineage>
</organism>
<keyword evidence="1" id="KW-0732">Signal</keyword>
<gene>
    <name evidence="2" type="ORF">IZT61_17020</name>
</gene>
<name>A0A7U3Q557_9SPHI</name>
<feature type="chain" id="PRO_5032607374" description="DUF4468 domain-containing protein" evidence="1">
    <location>
        <begin position="19"/>
        <end position="173"/>
    </location>
</feature>
<reference evidence="2 3" key="1">
    <citation type="submission" date="2020-11" db="EMBL/GenBank/DDBJ databases">
        <title>Pedobacter endophytica, an endophytic bacteria isolated form Carex pumila.</title>
        <authorList>
            <person name="Peng Y."/>
            <person name="Jiang L."/>
            <person name="Lee J."/>
        </authorList>
    </citation>
    <scope>NUCLEOTIDE SEQUENCE [LARGE SCALE GENOMIC DNA]</scope>
    <source>
        <strain evidence="2 3">JBR3-12</strain>
    </source>
</reference>
<keyword evidence="3" id="KW-1185">Reference proteome</keyword>
<protein>
    <recommendedName>
        <fullName evidence="4">DUF4468 domain-containing protein</fullName>
    </recommendedName>
</protein>
<feature type="signal peptide" evidence="1">
    <location>
        <begin position="1"/>
        <end position="18"/>
    </location>
</feature>
<proteinExistence type="predicted"/>
<dbReference type="Proteomes" id="UP000594759">
    <property type="component" value="Chromosome"/>
</dbReference>
<dbReference type="RefSeq" id="WP_196098230.1">
    <property type="nucleotide sequence ID" value="NZ_CP064939.1"/>
</dbReference>
<dbReference type="KEGG" id="pex:IZT61_17020"/>